<proteinExistence type="predicted"/>
<dbReference type="Gene3D" id="3.60.40.10">
    <property type="entry name" value="PPM-type phosphatase domain"/>
    <property type="match status" value="1"/>
</dbReference>
<dbReference type="NCBIfam" id="TIGR02865">
    <property type="entry name" value="spore_II_E"/>
    <property type="match status" value="1"/>
</dbReference>
<organism evidence="4 5">
    <name type="scientific">Clostridium uliginosum</name>
    <dbReference type="NCBI Taxonomy" id="119641"/>
    <lineage>
        <taxon>Bacteria</taxon>
        <taxon>Bacillati</taxon>
        <taxon>Bacillota</taxon>
        <taxon>Clostridia</taxon>
        <taxon>Eubacteriales</taxon>
        <taxon>Clostridiaceae</taxon>
        <taxon>Clostridium</taxon>
    </lineage>
</organism>
<feature type="transmembrane region" description="Helical" evidence="2">
    <location>
        <begin position="48"/>
        <end position="68"/>
    </location>
</feature>
<accession>A0A1I1L0Y4</accession>
<feature type="transmembrane region" description="Helical" evidence="2">
    <location>
        <begin position="23"/>
        <end position="42"/>
    </location>
</feature>
<keyword evidence="2" id="KW-0812">Transmembrane</keyword>
<dbReference type="RefSeq" id="WP_090089804.1">
    <property type="nucleotide sequence ID" value="NZ_FOMG01000007.1"/>
</dbReference>
<sequence length="797" mass="88725">MQYELQVNSYKKTEESRKIKRSFFTKIISSKLVFILVGGILLGRVTLLLNQTGSTGIAPFGIAYLIAIVMKNDKLKTIMAALGVTLGYLTIIQTLTNGLVYVVAIGMLTIYYELFNTTTRKKRELVSFGIVLFSFITYGFLFNKYELGVNITISLIETLIIVPIYYIIKYSLTCLEEVNTNYFFTSEEVVSIAILFCLFVAGVGNITLMNYSVRDILALILVLVIAYIGGASYGATMGVTMGIILGCASNNMMSAVGFYGIGGLVVGIFKDTGKIFSTLAGIIIYFALGLYSENITLKLIVEVLTSSVIFLCLPRNLYQNVEVEINTEKKRDCINQLHLNGIKEEFTFKLKNLTEVLNEVSKTLENMDDNENLLIKNKSSALIESLADRVCTNCENKNSCWKRDFNTTYNSFQTLIKSCEEEKIVLPKYLEISCVKNFTLLKNAEDIVNNYALNSNIKERLGDGRQILSGHINKISSKLDDVLGEFKREVTICGDLERIIKRGLNKNSIEYNDIFCYTDKNGRIKVKLTMKHCEGANYCANKLVPIISNIMRIPVCVGGDGCNIDYETKTCTILIEETPRYNVVSYGAMASKDGESQTGDNYSFGKAIDGCYITILSDGMGSGPEAGKESKSTVDLVGKFMEAGFNEDTTINTVNSIMGMKFSENEKYATLDLSKIDLYNGDATFVKIGAVSSFIKRGDEVSIINSKNLPFGLVDEVELDIVKKELMPGDILVNVSDGILDINKLNTSNFIWLKEYLKDCCTDPRELSEKILQKARQLSEDILKDDMTVVVSKVYAV</sequence>
<dbReference type="Pfam" id="PF07228">
    <property type="entry name" value="SpoIIE"/>
    <property type="match status" value="1"/>
</dbReference>
<gene>
    <name evidence="4" type="ORF">SAMN05421842_10719</name>
</gene>
<dbReference type="SUPFAM" id="SSF81606">
    <property type="entry name" value="PP2C-like"/>
    <property type="match status" value="1"/>
</dbReference>
<dbReference type="Proteomes" id="UP000199263">
    <property type="component" value="Unassembled WGS sequence"/>
</dbReference>
<feature type="transmembrane region" description="Helical" evidence="2">
    <location>
        <begin position="189"/>
        <end position="210"/>
    </location>
</feature>
<feature type="transmembrane region" description="Helical" evidence="2">
    <location>
        <begin position="216"/>
        <end position="245"/>
    </location>
</feature>
<feature type="transmembrane region" description="Helical" evidence="2">
    <location>
        <begin position="124"/>
        <end position="141"/>
    </location>
</feature>
<dbReference type="InterPro" id="IPR036457">
    <property type="entry name" value="PPM-type-like_dom_sf"/>
</dbReference>
<dbReference type="InterPro" id="IPR014221">
    <property type="entry name" value="SpoII_E"/>
</dbReference>
<evidence type="ECO:0000259" key="3">
    <source>
        <dbReference type="SMART" id="SM00331"/>
    </source>
</evidence>
<keyword evidence="1" id="KW-0378">Hydrolase</keyword>
<dbReference type="SMART" id="SM00331">
    <property type="entry name" value="PP2C_SIG"/>
    <property type="match status" value="1"/>
</dbReference>
<evidence type="ECO:0000256" key="2">
    <source>
        <dbReference type="SAM" id="Phobius"/>
    </source>
</evidence>
<dbReference type="AlphaFoldDB" id="A0A1I1L0Y4"/>
<feature type="transmembrane region" description="Helical" evidence="2">
    <location>
        <begin position="275"/>
        <end position="292"/>
    </location>
</feature>
<keyword evidence="5" id="KW-1185">Reference proteome</keyword>
<protein>
    <submittedName>
        <fullName evidence="4">Stage II sporulation protein E</fullName>
    </submittedName>
</protein>
<keyword evidence="2" id="KW-0472">Membrane</keyword>
<dbReference type="PANTHER" id="PTHR43156:SF2">
    <property type="entry name" value="STAGE II SPORULATION PROTEIN E"/>
    <property type="match status" value="1"/>
</dbReference>
<dbReference type="InterPro" id="IPR001932">
    <property type="entry name" value="PPM-type_phosphatase-like_dom"/>
</dbReference>
<feature type="transmembrane region" description="Helical" evidence="2">
    <location>
        <begin position="147"/>
        <end position="168"/>
    </location>
</feature>
<feature type="transmembrane region" description="Helical" evidence="2">
    <location>
        <begin position="252"/>
        <end position="269"/>
    </location>
</feature>
<evidence type="ECO:0000313" key="4">
    <source>
        <dbReference type="EMBL" id="SFC66747.1"/>
    </source>
</evidence>
<feature type="domain" description="PPM-type phosphatase" evidence="3">
    <location>
        <begin position="580"/>
        <end position="794"/>
    </location>
</feature>
<dbReference type="InterPro" id="IPR052016">
    <property type="entry name" value="Bact_Sigma-Reg"/>
</dbReference>
<dbReference type="PANTHER" id="PTHR43156">
    <property type="entry name" value="STAGE II SPORULATION PROTEIN E-RELATED"/>
    <property type="match status" value="1"/>
</dbReference>
<evidence type="ECO:0000256" key="1">
    <source>
        <dbReference type="ARBA" id="ARBA00022801"/>
    </source>
</evidence>
<name>A0A1I1L0Y4_9CLOT</name>
<reference evidence="4 5" key="1">
    <citation type="submission" date="2016-10" db="EMBL/GenBank/DDBJ databases">
        <authorList>
            <person name="de Groot N.N."/>
        </authorList>
    </citation>
    <scope>NUCLEOTIDE SEQUENCE [LARGE SCALE GENOMIC DNA]</scope>
    <source>
        <strain evidence="4 5">DSM 12992</strain>
    </source>
</reference>
<dbReference type="EMBL" id="FOMG01000007">
    <property type="protein sequence ID" value="SFC66747.1"/>
    <property type="molecule type" value="Genomic_DNA"/>
</dbReference>
<dbReference type="Pfam" id="PF19732">
    <property type="entry name" value="SpoIIE_N"/>
    <property type="match status" value="1"/>
</dbReference>
<dbReference type="GO" id="GO:0004722">
    <property type="term" value="F:protein serine/threonine phosphatase activity"/>
    <property type="evidence" value="ECO:0007669"/>
    <property type="project" value="InterPro"/>
</dbReference>
<dbReference type="InterPro" id="IPR045768">
    <property type="entry name" value="SpoIIE_N"/>
</dbReference>
<keyword evidence="2" id="KW-1133">Transmembrane helix</keyword>
<dbReference type="OrthoDB" id="9763774at2"/>
<evidence type="ECO:0000313" key="5">
    <source>
        <dbReference type="Proteomes" id="UP000199263"/>
    </source>
</evidence>
<dbReference type="STRING" id="119641.SAMN05421842_10719"/>